<reference evidence="2 3" key="1">
    <citation type="submission" date="2019-10" db="EMBL/GenBank/DDBJ databases">
        <authorList>
            <person name="Palmer J.M."/>
        </authorList>
    </citation>
    <scope>NUCLEOTIDE SEQUENCE [LARGE SCALE GENOMIC DNA]</scope>
    <source>
        <strain evidence="2 3">TWF694</strain>
    </source>
</reference>
<dbReference type="Proteomes" id="UP001365542">
    <property type="component" value="Unassembled WGS sequence"/>
</dbReference>
<keyword evidence="1" id="KW-0472">Membrane</keyword>
<keyword evidence="1" id="KW-0812">Transmembrane</keyword>
<keyword evidence="1" id="KW-1133">Transmembrane helix</keyword>
<evidence type="ECO:0000313" key="3">
    <source>
        <dbReference type="Proteomes" id="UP001365542"/>
    </source>
</evidence>
<organism evidence="2 3">
    <name type="scientific">Orbilia ellipsospora</name>
    <dbReference type="NCBI Taxonomy" id="2528407"/>
    <lineage>
        <taxon>Eukaryota</taxon>
        <taxon>Fungi</taxon>
        <taxon>Dikarya</taxon>
        <taxon>Ascomycota</taxon>
        <taxon>Pezizomycotina</taxon>
        <taxon>Orbiliomycetes</taxon>
        <taxon>Orbiliales</taxon>
        <taxon>Orbiliaceae</taxon>
        <taxon>Orbilia</taxon>
    </lineage>
</organism>
<dbReference type="AlphaFoldDB" id="A0AAV9XC12"/>
<protein>
    <submittedName>
        <fullName evidence="2">Uncharacterized protein</fullName>
    </submittedName>
</protein>
<gene>
    <name evidence="2" type="ORF">TWF694_010116</name>
</gene>
<evidence type="ECO:0000313" key="2">
    <source>
        <dbReference type="EMBL" id="KAK6538537.1"/>
    </source>
</evidence>
<dbReference type="EMBL" id="JAVHJO010000007">
    <property type="protein sequence ID" value="KAK6538537.1"/>
    <property type="molecule type" value="Genomic_DNA"/>
</dbReference>
<feature type="transmembrane region" description="Helical" evidence="1">
    <location>
        <begin position="101"/>
        <end position="118"/>
    </location>
</feature>
<proteinExistence type="predicted"/>
<accession>A0AAV9XC12</accession>
<name>A0AAV9XC12_9PEZI</name>
<comment type="caution">
    <text evidence="2">The sequence shown here is derived from an EMBL/GenBank/DDBJ whole genome shotgun (WGS) entry which is preliminary data.</text>
</comment>
<sequence length="132" mass="15894">MPCSSEYYLITSMPMTFDRYFGGPVVERSVIADFWELAHLTARPRDYLDLEPWDLERENEMARQFGRRYKQQIPLIQRIRMAQEKPLVADESLFGKMKLDSWWFGYLIRLMLYLVVFVKRKLKLGTTWRFVG</sequence>
<evidence type="ECO:0000256" key="1">
    <source>
        <dbReference type="SAM" id="Phobius"/>
    </source>
</evidence>
<keyword evidence="3" id="KW-1185">Reference proteome</keyword>